<dbReference type="AlphaFoldDB" id="A0A327YY04"/>
<evidence type="ECO:0000313" key="1">
    <source>
        <dbReference type="EMBL" id="RAK26521.1"/>
    </source>
</evidence>
<keyword evidence="2" id="KW-1185">Reference proteome</keyword>
<name>A0A327YY04_9ACTN</name>
<proteinExistence type="predicted"/>
<comment type="caution">
    <text evidence="1">The sequence shown here is derived from an EMBL/GenBank/DDBJ whole genome shotgun (WGS) entry which is preliminary data.</text>
</comment>
<dbReference type="EMBL" id="QLMJ01000027">
    <property type="protein sequence ID" value="RAK26521.1"/>
    <property type="molecule type" value="Genomic_DNA"/>
</dbReference>
<dbReference type="Pfam" id="PF14435">
    <property type="entry name" value="SUKH-4"/>
    <property type="match status" value="1"/>
</dbReference>
<sequence length="188" mass="20153">MEVSGTRIAVDRILGDTLESLTRSGSPPVLPASELADWRLSGPAKAALFAYGLPPERDDGLMGVAGVFREHVLGVYGSAKLVADSDAVLAVPRSTAVHPDLAGGVTPTTVNSSVPAFVECAWRWHGIVPLLAEAQNAAGEAEIRAWKDGVELPDAYLGYQQLCEYVLERFREIDPDTGFWPDVIIDLP</sequence>
<protein>
    <submittedName>
        <fullName evidence="1">SUKH-4 immunity protein of toxin-antitoxin system</fullName>
    </submittedName>
</protein>
<dbReference type="OrthoDB" id="5186301at2"/>
<dbReference type="InterPro" id="IPR025851">
    <property type="entry name" value="SUKH-4"/>
</dbReference>
<evidence type="ECO:0000313" key="2">
    <source>
        <dbReference type="Proteomes" id="UP000249341"/>
    </source>
</evidence>
<dbReference type="Proteomes" id="UP000249341">
    <property type="component" value="Unassembled WGS sequence"/>
</dbReference>
<accession>A0A327YY04</accession>
<gene>
    <name evidence="1" type="ORF">B0I29_127111</name>
</gene>
<reference evidence="1 2" key="1">
    <citation type="submission" date="2018-06" db="EMBL/GenBank/DDBJ databases">
        <title>Genomic Encyclopedia of Type Strains, Phase III (KMG-III): the genomes of soil and plant-associated and newly described type strains.</title>
        <authorList>
            <person name="Whitman W."/>
        </authorList>
    </citation>
    <scope>NUCLEOTIDE SEQUENCE [LARGE SCALE GENOMIC DNA]</scope>
    <source>
        <strain evidence="1 2">CGMCC 4.7090</strain>
    </source>
</reference>
<organism evidence="1 2">
    <name type="scientific">Actinoplanes lutulentus</name>
    <dbReference type="NCBI Taxonomy" id="1287878"/>
    <lineage>
        <taxon>Bacteria</taxon>
        <taxon>Bacillati</taxon>
        <taxon>Actinomycetota</taxon>
        <taxon>Actinomycetes</taxon>
        <taxon>Micromonosporales</taxon>
        <taxon>Micromonosporaceae</taxon>
        <taxon>Actinoplanes</taxon>
    </lineage>
</organism>